<protein>
    <submittedName>
        <fullName evidence="1">WD-repeat protein</fullName>
    </submittedName>
</protein>
<evidence type="ECO:0000313" key="1">
    <source>
        <dbReference type="EMBL" id="GET38854.1"/>
    </source>
</evidence>
<keyword evidence="2" id="KW-1185">Reference proteome</keyword>
<organism evidence="1 2">
    <name type="scientific">Microseira wollei NIES-4236</name>
    <dbReference type="NCBI Taxonomy" id="2530354"/>
    <lineage>
        <taxon>Bacteria</taxon>
        <taxon>Bacillati</taxon>
        <taxon>Cyanobacteriota</taxon>
        <taxon>Cyanophyceae</taxon>
        <taxon>Oscillatoriophycideae</taxon>
        <taxon>Aerosakkonematales</taxon>
        <taxon>Aerosakkonemataceae</taxon>
        <taxon>Microseira</taxon>
    </lineage>
</organism>
<comment type="caution">
    <text evidence="1">The sequence shown here is derived from an EMBL/GenBank/DDBJ whole genome shotgun (WGS) entry which is preliminary data.</text>
</comment>
<dbReference type="AlphaFoldDB" id="A0AAV3X9G5"/>
<reference evidence="1" key="1">
    <citation type="submission" date="2019-10" db="EMBL/GenBank/DDBJ databases">
        <title>Draft genome sequece of Microseira wollei NIES-4236.</title>
        <authorList>
            <person name="Yamaguchi H."/>
            <person name="Suzuki S."/>
            <person name="Kawachi M."/>
        </authorList>
    </citation>
    <scope>NUCLEOTIDE SEQUENCE</scope>
    <source>
        <strain evidence="1">NIES-4236</strain>
    </source>
</reference>
<evidence type="ECO:0000313" key="2">
    <source>
        <dbReference type="Proteomes" id="UP001050975"/>
    </source>
</evidence>
<dbReference type="Proteomes" id="UP001050975">
    <property type="component" value="Unassembled WGS sequence"/>
</dbReference>
<proteinExistence type="predicted"/>
<sequence>MACLRTSRCLLILDNAEFILQSGARQPTGCYRSQYEGYGRLLKLIGETSHNSCLVLTSREFAKELIPLEGENLPVRCLKLAGLSAEEGQKIF</sequence>
<gene>
    <name evidence="1" type="ORF">MiSe_36130</name>
</gene>
<name>A0AAV3X9G5_9CYAN</name>
<accession>A0AAV3X9G5</accession>
<dbReference type="EMBL" id="BLAY01000053">
    <property type="protein sequence ID" value="GET38854.1"/>
    <property type="molecule type" value="Genomic_DNA"/>
</dbReference>